<dbReference type="Proteomes" id="UP001283361">
    <property type="component" value="Unassembled WGS sequence"/>
</dbReference>
<sequence>MICSWQNTTEPDGAATYGLERRARVDKSAWRSWRGQSRTLFPYLTALVDFEREGINYTIQYMSITPRLVKSVYSSYGDCTPGRQMRHLKVIYYDRFALQNMETLDSAATPSCYFEINAS</sequence>
<dbReference type="EMBL" id="JAWDGP010003850">
    <property type="protein sequence ID" value="KAK3770380.1"/>
    <property type="molecule type" value="Genomic_DNA"/>
</dbReference>
<keyword evidence="2" id="KW-1185">Reference proteome</keyword>
<dbReference type="AlphaFoldDB" id="A0AAE0ZJJ8"/>
<organism evidence="1 2">
    <name type="scientific">Elysia crispata</name>
    <name type="common">lettuce slug</name>
    <dbReference type="NCBI Taxonomy" id="231223"/>
    <lineage>
        <taxon>Eukaryota</taxon>
        <taxon>Metazoa</taxon>
        <taxon>Spiralia</taxon>
        <taxon>Lophotrochozoa</taxon>
        <taxon>Mollusca</taxon>
        <taxon>Gastropoda</taxon>
        <taxon>Heterobranchia</taxon>
        <taxon>Euthyneura</taxon>
        <taxon>Panpulmonata</taxon>
        <taxon>Sacoglossa</taxon>
        <taxon>Placobranchoidea</taxon>
        <taxon>Plakobranchidae</taxon>
        <taxon>Elysia</taxon>
    </lineage>
</organism>
<gene>
    <name evidence="1" type="ORF">RRG08_036130</name>
</gene>
<comment type="caution">
    <text evidence="1">The sequence shown here is derived from an EMBL/GenBank/DDBJ whole genome shotgun (WGS) entry which is preliminary data.</text>
</comment>
<evidence type="ECO:0000313" key="2">
    <source>
        <dbReference type="Proteomes" id="UP001283361"/>
    </source>
</evidence>
<name>A0AAE0ZJJ8_9GAST</name>
<reference evidence="1" key="1">
    <citation type="journal article" date="2023" name="G3 (Bethesda)">
        <title>A reference genome for the long-term kleptoplast-retaining sea slug Elysia crispata morphotype clarki.</title>
        <authorList>
            <person name="Eastman K.E."/>
            <person name="Pendleton A.L."/>
            <person name="Shaikh M.A."/>
            <person name="Suttiyut T."/>
            <person name="Ogas R."/>
            <person name="Tomko P."/>
            <person name="Gavelis G."/>
            <person name="Widhalm J.R."/>
            <person name="Wisecaver J.H."/>
        </authorList>
    </citation>
    <scope>NUCLEOTIDE SEQUENCE</scope>
    <source>
        <strain evidence="1">ECLA1</strain>
    </source>
</reference>
<protein>
    <submittedName>
        <fullName evidence="1">Uncharacterized protein</fullName>
    </submittedName>
</protein>
<evidence type="ECO:0000313" key="1">
    <source>
        <dbReference type="EMBL" id="KAK3770380.1"/>
    </source>
</evidence>
<proteinExistence type="predicted"/>
<accession>A0AAE0ZJJ8</accession>